<keyword evidence="3" id="KW-1185">Reference proteome</keyword>
<dbReference type="Proteomes" id="UP000007819">
    <property type="component" value="Chromosome A2"/>
</dbReference>
<dbReference type="PhylomeDB" id="C4WY16"/>
<dbReference type="EMBL" id="AK342972">
    <property type="protein sequence ID" value="BAH72786.1"/>
    <property type="molecule type" value="mRNA"/>
</dbReference>
<reference evidence="1" key="1">
    <citation type="submission" date="2009-06" db="EMBL/GenBank/DDBJ databases">
        <title>A full-length cDNA resource of the pea aphid, Acyrthosiphon pisum.</title>
        <authorList>
            <person name="Shigenobu S."/>
            <person name="Nakabachi A."/>
            <person name="Richards S."/>
        </authorList>
    </citation>
    <scope>NUCLEOTIDE SEQUENCE</scope>
    <source>
        <strain evidence="1">LSR1</strain>
        <tissue evidence="1">Whole body</tissue>
    </source>
</reference>
<dbReference type="AlphaFoldDB" id="C4WY16"/>
<protein>
    <submittedName>
        <fullName evidence="1">ACYPI006793 protein</fullName>
    </submittedName>
</protein>
<dbReference type="OMA" id="EWEISRM"/>
<dbReference type="Pfam" id="PF06784">
    <property type="entry name" value="UPF0240"/>
    <property type="match status" value="1"/>
</dbReference>
<dbReference type="KEGG" id="api:100165875"/>
<evidence type="ECO:0000313" key="3">
    <source>
        <dbReference type="Proteomes" id="UP000007819"/>
    </source>
</evidence>
<proteinExistence type="evidence at transcript level"/>
<dbReference type="OrthoDB" id="2434756at2759"/>
<reference evidence="2" key="3">
    <citation type="submission" date="2022-06" db="UniProtKB">
        <authorList>
            <consortium name="EnsemblMetazoa"/>
        </authorList>
    </citation>
    <scope>IDENTIFICATION</scope>
</reference>
<sequence length="205" mass="23925">MGVAGSHFTKRIRRFNVVERTERVINKDKPIPAPLHKADAERLKQLLKDDPQLKEELVNKNSTLGKNLHSVYVTSKGDLPNIYPQSKTKLPQNRAQEFNSAFTFQEPEVVPPGRYTLTQITECIADHYKDKQIYTSQVLADRVKIDKKLMDNILKYYRVFDMYIPEKMVEKKTSPKLFLSNAIDKIRQSLEIDKYKEERKQIGKD</sequence>
<dbReference type="GO" id="GO:0032981">
    <property type="term" value="P:mitochondrial respiratory chain complex I assembly"/>
    <property type="evidence" value="ECO:0007669"/>
    <property type="project" value="InterPro"/>
</dbReference>
<dbReference type="InterPro" id="IPR009622">
    <property type="entry name" value="NDUFAF4"/>
</dbReference>
<organism evidence="1">
    <name type="scientific">Acyrthosiphon pisum</name>
    <name type="common">Pea aphid</name>
    <dbReference type="NCBI Taxonomy" id="7029"/>
    <lineage>
        <taxon>Eukaryota</taxon>
        <taxon>Metazoa</taxon>
        <taxon>Ecdysozoa</taxon>
        <taxon>Arthropoda</taxon>
        <taxon>Hexapoda</taxon>
        <taxon>Insecta</taxon>
        <taxon>Pterygota</taxon>
        <taxon>Neoptera</taxon>
        <taxon>Paraneoptera</taxon>
        <taxon>Hemiptera</taxon>
        <taxon>Sternorrhyncha</taxon>
        <taxon>Aphidomorpha</taxon>
        <taxon>Aphidoidea</taxon>
        <taxon>Aphididae</taxon>
        <taxon>Macrosiphini</taxon>
        <taxon>Acyrthosiphon</taxon>
    </lineage>
</organism>
<dbReference type="PANTHER" id="PTHR13338">
    <property type="entry name" value="UPF0240 PROTEIN"/>
    <property type="match status" value="1"/>
</dbReference>
<dbReference type="PANTHER" id="PTHR13338:SF4">
    <property type="entry name" value="NADH DEHYDROGENASE [UBIQUINONE] 1 ALPHA SUBCOMPLEX ASSEMBLY FACTOR 4"/>
    <property type="match status" value="1"/>
</dbReference>
<reference evidence="3" key="2">
    <citation type="submission" date="2010-06" db="EMBL/GenBank/DDBJ databases">
        <authorList>
            <person name="Jiang H."/>
            <person name="Abraham K."/>
            <person name="Ali S."/>
            <person name="Alsbrooks S.L."/>
            <person name="Anim B.N."/>
            <person name="Anosike U.S."/>
            <person name="Attaway T."/>
            <person name="Bandaranaike D.P."/>
            <person name="Battles P.K."/>
            <person name="Bell S.N."/>
            <person name="Bell A.V."/>
            <person name="Beltran B."/>
            <person name="Bickham C."/>
            <person name="Bustamante Y."/>
            <person name="Caleb T."/>
            <person name="Canada A."/>
            <person name="Cardenas V."/>
            <person name="Carter K."/>
            <person name="Chacko J."/>
            <person name="Chandrabose M.N."/>
            <person name="Chavez D."/>
            <person name="Chavez A."/>
            <person name="Chen L."/>
            <person name="Chu H.-S."/>
            <person name="Claassen K.J."/>
            <person name="Cockrell R."/>
            <person name="Collins M."/>
            <person name="Cooper J.A."/>
            <person name="Cree A."/>
            <person name="Curry S.M."/>
            <person name="Da Y."/>
            <person name="Dao M.D."/>
            <person name="Das B."/>
            <person name="Davila M.-L."/>
            <person name="Davy-Carroll L."/>
            <person name="Denson S."/>
            <person name="Dinh H."/>
            <person name="Ebong V.E."/>
            <person name="Edwards J.R."/>
            <person name="Egan A."/>
            <person name="El-Daye J."/>
            <person name="Escobedo L."/>
            <person name="Fernandez S."/>
            <person name="Fernando P.R."/>
            <person name="Flagg N."/>
            <person name="Forbes L.D."/>
            <person name="Fowler R.G."/>
            <person name="Fu Q."/>
            <person name="Gabisi R.A."/>
            <person name="Ganer J."/>
            <person name="Garbino Pronczuk A."/>
            <person name="Garcia R.M."/>
            <person name="Garner T."/>
            <person name="Garrett T.E."/>
            <person name="Gonzalez D.A."/>
            <person name="Hamid H."/>
            <person name="Hawkins E.S."/>
            <person name="Hirani K."/>
            <person name="Hogues M.E."/>
            <person name="Hollins B."/>
            <person name="Hsiao C.-H."/>
            <person name="Jabil R."/>
            <person name="James M.L."/>
            <person name="Jhangiani S.N."/>
            <person name="Johnson B."/>
            <person name="Johnson Q."/>
            <person name="Joshi V."/>
            <person name="Kalu J.B."/>
            <person name="Kam C."/>
            <person name="Kashfia A."/>
            <person name="Keebler J."/>
            <person name="Kisamo H."/>
            <person name="Kovar C.L."/>
            <person name="Lago L.A."/>
            <person name="Lai C.-Y."/>
            <person name="Laidlaw J."/>
            <person name="Lara F."/>
            <person name="Le T.-K."/>
            <person name="Lee S.L."/>
            <person name="Legall F.H."/>
            <person name="Lemon S.J."/>
            <person name="Lewis L.R."/>
            <person name="Li B."/>
            <person name="Liu Y."/>
            <person name="Liu Y.-S."/>
            <person name="Lopez J."/>
            <person name="Lozado R.J."/>
            <person name="Lu J."/>
            <person name="Madu R.C."/>
            <person name="Maheshwari M."/>
            <person name="Maheshwari R."/>
            <person name="Malloy K."/>
            <person name="Martinez E."/>
            <person name="Mathew T."/>
            <person name="Mercado I.C."/>
            <person name="Mercado C."/>
            <person name="Meyer B."/>
            <person name="Montgomery K."/>
            <person name="Morgan M.B."/>
            <person name="Munidasa M."/>
            <person name="Nazareth L.V."/>
            <person name="Nelson J."/>
            <person name="Ng B.M."/>
            <person name="Nguyen N.B."/>
            <person name="Nguyen P.Q."/>
            <person name="Nguyen T."/>
            <person name="Obregon M."/>
            <person name="Okwuonu G.O."/>
            <person name="Onwere C.G."/>
            <person name="Orozco G."/>
            <person name="Parra A."/>
            <person name="Patel S."/>
            <person name="Patil S."/>
            <person name="Perez A."/>
            <person name="Perez Y."/>
            <person name="Pham C."/>
            <person name="Primus E.L."/>
            <person name="Pu L.-L."/>
            <person name="Puazo M."/>
            <person name="Qin X."/>
            <person name="Quiroz J.B."/>
            <person name="Reese J."/>
            <person name="Richards S."/>
            <person name="Rives C.M."/>
            <person name="Robberts R."/>
            <person name="Ruiz S.J."/>
            <person name="Ruiz M.J."/>
            <person name="Santibanez J."/>
            <person name="Schneider B.W."/>
            <person name="Sisson I."/>
            <person name="Smith M."/>
            <person name="Sodergren E."/>
            <person name="Song X.-Z."/>
            <person name="Song B.B."/>
            <person name="Summersgill H."/>
            <person name="Thelus R."/>
            <person name="Thornton R.D."/>
            <person name="Trejos Z.Y."/>
            <person name="Usmani K."/>
            <person name="Vattathil S."/>
            <person name="Villasana D."/>
            <person name="Walker D.L."/>
            <person name="Wang S."/>
            <person name="Wang K."/>
            <person name="White C.S."/>
            <person name="Williams A.C."/>
            <person name="Williamson J."/>
            <person name="Wilson K."/>
            <person name="Woghiren I.O."/>
            <person name="Woodworth J.R."/>
            <person name="Worley K.C."/>
            <person name="Wright R.A."/>
            <person name="Wu W."/>
            <person name="Young L."/>
            <person name="Zhang L."/>
            <person name="Zhang J."/>
            <person name="Zhu Y."/>
            <person name="Muzny D.M."/>
            <person name="Weinstock G."/>
            <person name="Gibbs R.A."/>
        </authorList>
    </citation>
    <scope>NUCLEOTIDE SEQUENCE [LARGE SCALE GENOMIC DNA]</scope>
    <source>
        <strain evidence="3">LSR1</strain>
    </source>
</reference>
<evidence type="ECO:0000313" key="1">
    <source>
        <dbReference type="EMBL" id="BAH72786.1"/>
    </source>
</evidence>
<name>C4WY16_ACYPI</name>
<dbReference type="GO" id="GO:0005739">
    <property type="term" value="C:mitochondrion"/>
    <property type="evidence" value="ECO:0007669"/>
    <property type="project" value="TreeGrafter"/>
</dbReference>
<gene>
    <name evidence="1" type="primary">ACYPI006793</name>
    <name evidence="2" type="synonym">100165875</name>
</gene>
<evidence type="ECO:0000313" key="2">
    <source>
        <dbReference type="EnsemblMetazoa" id="NP_001156227.1"/>
    </source>
</evidence>
<accession>C4WY16</accession>
<dbReference type="EnsemblMetazoa" id="GeneID_100165875M_001162755.2">
    <property type="protein sequence ID" value="NP_001156227.1"/>
    <property type="gene ID" value="GeneID_100165875dufaf4"/>
</dbReference>